<evidence type="ECO:0000256" key="2">
    <source>
        <dbReference type="ARBA" id="ARBA00022801"/>
    </source>
</evidence>
<dbReference type="EMBL" id="LOHF01000044">
    <property type="protein sequence ID" value="OUM70777.1"/>
    <property type="molecule type" value="Genomic_DNA"/>
</dbReference>
<accession>A0A1Y3NT94</accession>
<dbReference type="Proteomes" id="UP000195440">
    <property type="component" value="Unassembled WGS sequence"/>
</dbReference>
<comment type="catalytic activity">
    <reaction evidence="3">
        <text>L-glutaminyl-[protein] + H2O = L-glutamyl-[protein] + NH4(+)</text>
        <dbReference type="Rhea" id="RHEA:16441"/>
        <dbReference type="Rhea" id="RHEA-COMP:10207"/>
        <dbReference type="Rhea" id="RHEA-COMP:10208"/>
        <dbReference type="ChEBI" id="CHEBI:15377"/>
        <dbReference type="ChEBI" id="CHEBI:28938"/>
        <dbReference type="ChEBI" id="CHEBI:29973"/>
        <dbReference type="ChEBI" id="CHEBI:30011"/>
        <dbReference type="EC" id="3.5.1.44"/>
    </reaction>
</comment>
<dbReference type="Pfam" id="PF03975">
    <property type="entry name" value="CheD"/>
    <property type="match status" value="1"/>
</dbReference>
<dbReference type="SUPFAM" id="SSF64438">
    <property type="entry name" value="CNF1/YfiH-like putative cysteine hydrolases"/>
    <property type="match status" value="1"/>
</dbReference>
<dbReference type="Gene3D" id="3.30.1330.200">
    <property type="match status" value="1"/>
</dbReference>
<dbReference type="EC" id="3.5.1.44" evidence="3"/>
<keyword evidence="2 3" id="KW-0378">Hydrolase</keyword>
<dbReference type="InterPro" id="IPR005659">
    <property type="entry name" value="Chemorcpt_Glu_NH3ase_CheD"/>
</dbReference>
<dbReference type="AlphaFoldDB" id="A0A1Y3NT94"/>
<dbReference type="RefSeq" id="WP_087274633.1">
    <property type="nucleotide sequence ID" value="NZ_CP167995.1"/>
</dbReference>
<evidence type="ECO:0000256" key="3">
    <source>
        <dbReference type="HAMAP-Rule" id="MF_01440"/>
    </source>
</evidence>
<dbReference type="GO" id="GO:0050568">
    <property type="term" value="F:protein-glutamine glutaminase activity"/>
    <property type="evidence" value="ECO:0007669"/>
    <property type="project" value="UniProtKB-UniRule"/>
</dbReference>
<dbReference type="CDD" id="cd16352">
    <property type="entry name" value="CheD"/>
    <property type="match status" value="1"/>
</dbReference>
<keyword evidence="1 3" id="KW-0145">Chemotaxis</keyword>
<comment type="function">
    <text evidence="3">Probably deamidates glutamine residues to glutamate on methyl-accepting chemotaxis receptors (MCPs), playing an important role in chemotaxis.</text>
</comment>
<dbReference type="InterPro" id="IPR011324">
    <property type="entry name" value="Cytotoxic_necrot_fac-like_cat"/>
</dbReference>
<proteinExistence type="inferred from homology"/>
<evidence type="ECO:0000313" key="4">
    <source>
        <dbReference type="EMBL" id="OUM70777.1"/>
    </source>
</evidence>
<gene>
    <name evidence="3" type="primary">cheD</name>
    <name evidence="4" type="ORF">AUC60_26740</name>
</gene>
<organism evidence="4 5">
    <name type="scientific">Pseudomonas caspiana</name>
    <dbReference type="NCBI Taxonomy" id="1451454"/>
    <lineage>
        <taxon>Bacteria</taxon>
        <taxon>Pseudomonadati</taxon>
        <taxon>Pseudomonadota</taxon>
        <taxon>Gammaproteobacteria</taxon>
        <taxon>Pseudomonadales</taxon>
        <taxon>Pseudomonadaceae</taxon>
        <taxon>Pseudomonas</taxon>
    </lineage>
</organism>
<dbReference type="GO" id="GO:0006935">
    <property type="term" value="P:chemotaxis"/>
    <property type="evidence" value="ECO:0007669"/>
    <property type="project" value="UniProtKB-UniRule"/>
</dbReference>
<keyword evidence="5" id="KW-1185">Reference proteome</keyword>
<comment type="similarity">
    <text evidence="3">Belongs to the CheD family.</text>
</comment>
<name>A0A1Y3NT94_9PSED</name>
<sequence>MNTTVDEVFLAPGDFHFATSPTRIRTILGSCVGITLWHPTRKIGAMCHFMLPSRTHRCGVLNGKYADEAIELFIEQAKAHRTAPEDYQLKLFGGGEMFPNHKRGVHYSDVARMNISAALELADSHNLDLIAQDMGSTGYRNVIFELSNGHVWVRHKPIRTSTEHGDEKNKRTASR</sequence>
<dbReference type="InterPro" id="IPR038592">
    <property type="entry name" value="CheD-like_sf"/>
</dbReference>
<reference evidence="4 5" key="1">
    <citation type="journal article" date="2017" name="Syst. Appl. Microbiol.">
        <title>Pseudomonas caspiana sp. nov., a citrus pathogen in the Pseudomonas syringae phylogenetic group.</title>
        <authorList>
            <person name="Busquets A."/>
            <person name="Gomila M."/>
            <person name="Beiki F."/>
            <person name="Mulet M."/>
            <person name="Rahimian H."/>
            <person name="Garcia-Valdes E."/>
            <person name="Lalucat J."/>
        </authorList>
    </citation>
    <scope>NUCLEOTIDE SEQUENCE [LARGE SCALE GENOMIC DNA]</scope>
    <source>
        <strain evidence="4 5">FBF102</strain>
    </source>
</reference>
<dbReference type="PANTHER" id="PTHR35147">
    <property type="entry name" value="CHEMORECEPTOR GLUTAMINE DEAMIDASE CHED-RELATED"/>
    <property type="match status" value="1"/>
</dbReference>
<dbReference type="OrthoDB" id="9807202at2"/>
<comment type="caution">
    <text evidence="4">The sequence shown here is derived from an EMBL/GenBank/DDBJ whole genome shotgun (WGS) entry which is preliminary data.</text>
</comment>
<dbReference type="PANTHER" id="PTHR35147:SF3">
    <property type="entry name" value="CHEMORECEPTOR GLUTAMINE DEAMIDASE CHED 1-RELATED"/>
    <property type="match status" value="1"/>
</dbReference>
<evidence type="ECO:0000256" key="1">
    <source>
        <dbReference type="ARBA" id="ARBA00022500"/>
    </source>
</evidence>
<dbReference type="NCBIfam" id="NF010020">
    <property type="entry name" value="PRK13498.1"/>
    <property type="match status" value="1"/>
</dbReference>
<protein>
    <recommendedName>
        <fullName evidence="3">Probable chemoreceptor glutamine deamidase CheD</fullName>
        <ecNumber evidence="3">3.5.1.44</ecNumber>
    </recommendedName>
</protein>
<evidence type="ECO:0000313" key="5">
    <source>
        <dbReference type="Proteomes" id="UP000195440"/>
    </source>
</evidence>
<dbReference type="HAMAP" id="MF_01440">
    <property type="entry name" value="CheD"/>
    <property type="match status" value="1"/>
</dbReference>